<dbReference type="RefSeq" id="WP_179941457.1">
    <property type="nucleotide sequence ID" value="NZ_JACBYF010000010.1"/>
</dbReference>
<dbReference type="InterPro" id="IPR015424">
    <property type="entry name" value="PyrdxlP-dep_Trfase"/>
</dbReference>
<evidence type="ECO:0000256" key="3">
    <source>
        <dbReference type="ARBA" id="ARBA00022576"/>
    </source>
</evidence>
<dbReference type="InterPro" id="IPR004839">
    <property type="entry name" value="Aminotransferase_I/II_large"/>
</dbReference>
<evidence type="ECO:0000313" key="7">
    <source>
        <dbReference type="EMBL" id="NYS47669.1"/>
    </source>
</evidence>
<proteinExistence type="inferred from homology"/>
<gene>
    <name evidence="7" type="ORF">HZY85_05620</name>
</gene>
<dbReference type="Proteomes" id="UP000531840">
    <property type="component" value="Unassembled WGS sequence"/>
</dbReference>
<dbReference type="SUPFAM" id="SSF53383">
    <property type="entry name" value="PLP-dependent transferases"/>
    <property type="match status" value="1"/>
</dbReference>
<dbReference type="PANTHER" id="PTHR46383:SF1">
    <property type="entry name" value="ASPARTATE AMINOTRANSFERASE"/>
    <property type="match status" value="1"/>
</dbReference>
<evidence type="ECO:0000259" key="6">
    <source>
        <dbReference type="Pfam" id="PF00155"/>
    </source>
</evidence>
<comment type="similarity">
    <text evidence="2">Belongs to the class-I pyridoxal-phosphate-dependent aminotransferase family.</text>
</comment>
<evidence type="ECO:0000256" key="4">
    <source>
        <dbReference type="ARBA" id="ARBA00022679"/>
    </source>
</evidence>
<keyword evidence="5" id="KW-0663">Pyridoxal phosphate</keyword>
<dbReference type="CDD" id="cd00609">
    <property type="entry name" value="AAT_like"/>
    <property type="match status" value="1"/>
</dbReference>
<comment type="caution">
    <text evidence="7">The sequence shown here is derived from an EMBL/GenBank/DDBJ whole genome shotgun (WGS) entry which is preliminary data.</text>
</comment>
<reference evidence="7 8" key="1">
    <citation type="submission" date="2020-07" db="EMBL/GenBank/DDBJ databases">
        <title>MOT database genomes.</title>
        <authorList>
            <person name="Joseph S."/>
            <person name="Aduse-Opoku J."/>
            <person name="Hashim A."/>
            <person name="Wade W."/>
            <person name="Curtis M."/>
        </authorList>
    </citation>
    <scope>NUCLEOTIDE SEQUENCE [LARGE SCALE GENOMIC DNA]</scope>
    <source>
        <strain evidence="7 8">CIP 106318</strain>
    </source>
</reference>
<dbReference type="Pfam" id="PF00155">
    <property type="entry name" value="Aminotran_1_2"/>
    <property type="match status" value="1"/>
</dbReference>
<dbReference type="NCBIfam" id="NF006388">
    <property type="entry name" value="PRK08637.1"/>
    <property type="match status" value="1"/>
</dbReference>
<accession>A0ABX2T2H5</accession>
<dbReference type="InterPro" id="IPR015422">
    <property type="entry name" value="PyrdxlP-dep_Trfase_small"/>
</dbReference>
<keyword evidence="3 7" id="KW-0032">Aminotransferase</keyword>
<dbReference type="Gene3D" id="3.90.1150.10">
    <property type="entry name" value="Aspartate Aminotransferase, domain 1"/>
    <property type="match status" value="1"/>
</dbReference>
<evidence type="ECO:0000256" key="1">
    <source>
        <dbReference type="ARBA" id="ARBA00001933"/>
    </source>
</evidence>
<keyword evidence="8" id="KW-1185">Reference proteome</keyword>
<feature type="domain" description="Aminotransferase class I/classII large" evidence="6">
    <location>
        <begin position="57"/>
        <end position="406"/>
    </location>
</feature>
<evidence type="ECO:0000256" key="5">
    <source>
        <dbReference type="ARBA" id="ARBA00022898"/>
    </source>
</evidence>
<organism evidence="7 8">
    <name type="scientific">Gemelliphila palaticanis</name>
    <dbReference type="NCBI Taxonomy" id="81950"/>
    <lineage>
        <taxon>Bacteria</taxon>
        <taxon>Bacillati</taxon>
        <taxon>Bacillota</taxon>
        <taxon>Bacilli</taxon>
        <taxon>Bacillales</taxon>
        <taxon>Gemellaceae</taxon>
        <taxon>Gemelliphila</taxon>
    </lineage>
</organism>
<dbReference type="InterPro" id="IPR015421">
    <property type="entry name" value="PyrdxlP-dep_Trfase_major"/>
</dbReference>
<dbReference type="GO" id="GO:0008483">
    <property type="term" value="F:transaminase activity"/>
    <property type="evidence" value="ECO:0007669"/>
    <property type="project" value="UniProtKB-KW"/>
</dbReference>
<dbReference type="Gene3D" id="3.40.640.10">
    <property type="entry name" value="Type I PLP-dependent aspartate aminotransferase-like (Major domain)"/>
    <property type="match status" value="1"/>
</dbReference>
<name>A0ABX2T2H5_9BACL</name>
<keyword evidence="4" id="KW-0808">Transferase</keyword>
<dbReference type="PANTHER" id="PTHR46383">
    <property type="entry name" value="ASPARTATE AMINOTRANSFERASE"/>
    <property type="match status" value="1"/>
</dbReference>
<comment type="cofactor">
    <cofactor evidence="1">
        <name>pyridoxal 5'-phosphate</name>
        <dbReference type="ChEBI" id="CHEBI:597326"/>
    </cofactor>
</comment>
<evidence type="ECO:0000313" key="8">
    <source>
        <dbReference type="Proteomes" id="UP000531840"/>
    </source>
</evidence>
<dbReference type="EMBL" id="JACBYF010000010">
    <property type="protein sequence ID" value="NYS47669.1"/>
    <property type="molecule type" value="Genomic_DNA"/>
</dbReference>
<dbReference type="InterPro" id="IPR050596">
    <property type="entry name" value="AspAT/PAT-like"/>
</dbReference>
<sequence>MTFYSTIGKNMILPQDVLIQSKETQEIPGAINATIGMATENGKVMKLNSLEYIIKNISSESYLPYSPTPGTLNIRQQWKDKILKENKNLRQEYLSQSIATTGITQGIDIVANLFSEKGDALILPNLFWQNYAQIYNVKLGVSIHTYDQFNNENKYNLEAFKNTLYSIKENKIHILLNFPNNPTGYTPSKEEFKSITEIIENFLVENENKSVILLCDDAYFGLFFEDNNKNSTINCLEKLVNNENCLIIKIDGVTKEYYAWGLRLGFITYYIKDDVLRNEIMAKTQGYIRSSTSSGSTIAQIAIQKLLSENKYILEKETNDNIIKNRYIALKESIEKENLESLTRILPFNSGYFFTIELPKKINAHEFRLMLLEKYKLGIYSMDESNIRIAFSCLEESYIPELVKNIKNCIIDFNNK</sequence>
<protein>
    <submittedName>
        <fullName evidence="7">Aminotransferase class I/II-fold pyridoxal phosphate-dependent enzyme</fullName>
    </submittedName>
</protein>
<evidence type="ECO:0000256" key="2">
    <source>
        <dbReference type="ARBA" id="ARBA00007441"/>
    </source>
</evidence>